<evidence type="ECO:0000313" key="3">
    <source>
        <dbReference type="Proteomes" id="UP001246372"/>
    </source>
</evidence>
<keyword evidence="1" id="KW-0472">Membrane</keyword>
<organism evidence="2 3">
    <name type="scientific">Roseateles aquae</name>
    <dbReference type="NCBI Taxonomy" id="3077235"/>
    <lineage>
        <taxon>Bacteria</taxon>
        <taxon>Pseudomonadati</taxon>
        <taxon>Pseudomonadota</taxon>
        <taxon>Betaproteobacteria</taxon>
        <taxon>Burkholderiales</taxon>
        <taxon>Sphaerotilaceae</taxon>
        <taxon>Roseateles</taxon>
    </lineage>
</organism>
<evidence type="ECO:0000256" key="1">
    <source>
        <dbReference type="SAM" id="Phobius"/>
    </source>
</evidence>
<comment type="caution">
    <text evidence="2">The sequence shown here is derived from an EMBL/GenBank/DDBJ whole genome shotgun (WGS) entry which is preliminary data.</text>
</comment>
<sequence>MDKPIEAALREGLADAIGFVGGALAGWQLAALLGLDFINTPGWALPQIAGLALMLVVAGVARWLMRRLLIKPV</sequence>
<name>A0ABU3PFZ1_9BURK</name>
<feature type="transmembrane region" description="Helical" evidence="1">
    <location>
        <begin position="44"/>
        <end position="65"/>
    </location>
</feature>
<keyword evidence="3" id="KW-1185">Reference proteome</keyword>
<reference evidence="2" key="1">
    <citation type="submission" date="2023-09" db="EMBL/GenBank/DDBJ databases">
        <title>Paucibacter sp. APW11 Genome sequencing and assembly.</title>
        <authorList>
            <person name="Kim I."/>
        </authorList>
    </citation>
    <scope>NUCLEOTIDE SEQUENCE</scope>
    <source>
        <strain evidence="2">APW11</strain>
    </source>
</reference>
<accession>A0ABU3PFZ1</accession>
<dbReference type="EMBL" id="JAVXZY010000009">
    <property type="protein sequence ID" value="MDT9001491.1"/>
    <property type="molecule type" value="Genomic_DNA"/>
</dbReference>
<gene>
    <name evidence="2" type="ORF">RQP53_19600</name>
</gene>
<protein>
    <submittedName>
        <fullName evidence="2">Uncharacterized protein</fullName>
    </submittedName>
</protein>
<feature type="transmembrane region" description="Helical" evidence="1">
    <location>
        <begin position="12"/>
        <end position="38"/>
    </location>
</feature>
<keyword evidence="1" id="KW-1133">Transmembrane helix</keyword>
<proteinExistence type="predicted"/>
<evidence type="ECO:0000313" key="2">
    <source>
        <dbReference type="EMBL" id="MDT9001491.1"/>
    </source>
</evidence>
<keyword evidence="1" id="KW-0812">Transmembrane</keyword>
<dbReference type="Proteomes" id="UP001246372">
    <property type="component" value="Unassembled WGS sequence"/>
</dbReference>
<dbReference type="RefSeq" id="WP_315652375.1">
    <property type="nucleotide sequence ID" value="NZ_JAVXZY010000009.1"/>
</dbReference>